<protein>
    <recommendedName>
        <fullName evidence="6">Pentacotripeptide-repeat region of PRORP domain-containing protein</fullName>
    </recommendedName>
</protein>
<dbReference type="PANTHER" id="PTHR45717">
    <property type="entry name" value="OS12G0527900 PROTEIN"/>
    <property type="match status" value="1"/>
</dbReference>
<comment type="similarity">
    <text evidence="1">Belongs to the PPR family. P subfamily.</text>
</comment>
<evidence type="ECO:0000256" key="1">
    <source>
        <dbReference type="ARBA" id="ARBA00007626"/>
    </source>
</evidence>
<gene>
    <name evidence="4" type="ORF">MIMGU_mgv11b018501mg</name>
</gene>
<dbReference type="AlphaFoldDB" id="A0A022RT58"/>
<keyword evidence="5" id="KW-1185">Reference proteome</keyword>
<dbReference type="eggNOG" id="KOG4197">
    <property type="taxonomic scope" value="Eukaryota"/>
</dbReference>
<evidence type="ECO:0000313" key="4">
    <source>
        <dbReference type="EMBL" id="EYU43707.1"/>
    </source>
</evidence>
<dbReference type="GO" id="GO:0003729">
    <property type="term" value="F:mRNA binding"/>
    <property type="evidence" value="ECO:0007669"/>
    <property type="project" value="UniProtKB-ARBA"/>
</dbReference>
<evidence type="ECO:0000313" key="5">
    <source>
        <dbReference type="Proteomes" id="UP000030748"/>
    </source>
</evidence>
<evidence type="ECO:0000256" key="3">
    <source>
        <dbReference type="SAM" id="MobiDB-lite"/>
    </source>
</evidence>
<sequence>MQLVVEDEKTNHAGMQSVVGDQNPHDNFNVAKKKNASWKHYHKFNNQISNKISKGVFILNSKGVFISMFRNDDVTHEKQDNTGKIENKVFSNAILEKSHEVTIFVPKHVTFMPFMSLRPFVQLVWTENRTNRGLNSGIARIRSVKSDTSICYSENYNTEIVESHRNLLDASVCSTRSFNASPSSSNSYMNVRTLFSKAGAKSRVEQDDDLEDAFSELEAPLGAVRKAASADDVDDSMSESDLYEGESVTTEGDAEKKSFPKTNPHSAFTKAVLGAPIVSVSFAWMSEWLEQTKLLEFNESNYASRVDLIVKVHGIPKAEEYIKRIPESFRGEIVYRTLLANCVSTGNVKKSEDLFNKMKSLFPVTCFSCNQLLLLYKRTDNKKISDVLSLMEKENIKPSYFTYHVLTSAKGLSNDISGMEKIVEKMKTEGVEPNTISLLNTNA</sequence>
<dbReference type="GO" id="GO:0005739">
    <property type="term" value="C:mitochondrion"/>
    <property type="evidence" value="ECO:0000318"/>
    <property type="project" value="GO_Central"/>
</dbReference>
<dbReference type="Gene3D" id="1.25.40.10">
    <property type="entry name" value="Tetratricopeptide repeat domain"/>
    <property type="match status" value="1"/>
</dbReference>
<evidence type="ECO:0000256" key="2">
    <source>
        <dbReference type="ARBA" id="ARBA00022737"/>
    </source>
</evidence>
<dbReference type="InterPro" id="IPR002885">
    <property type="entry name" value="PPR_rpt"/>
</dbReference>
<dbReference type="EMBL" id="KI630240">
    <property type="protein sequence ID" value="EYU43707.1"/>
    <property type="molecule type" value="Genomic_DNA"/>
</dbReference>
<keyword evidence="2" id="KW-0677">Repeat</keyword>
<dbReference type="InterPro" id="IPR011990">
    <property type="entry name" value="TPR-like_helical_dom_sf"/>
</dbReference>
<dbReference type="NCBIfam" id="TIGR00756">
    <property type="entry name" value="PPR"/>
    <property type="match status" value="1"/>
</dbReference>
<evidence type="ECO:0008006" key="6">
    <source>
        <dbReference type="Google" id="ProtNLM"/>
    </source>
</evidence>
<dbReference type="Pfam" id="PF13812">
    <property type="entry name" value="PPR_3"/>
    <property type="match status" value="1"/>
</dbReference>
<name>A0A022RT58_ERYGU</name>
<reference evidence="4 5" key="1">
    <citation type="journal article" date="2013" name="Proc. Natl. Acad. Sci. U.S.A.">
        <title>Fine-scale variation in meiotic recombination in Mimulus inferred from population shotgun sequencing.</title>
        <authorList>
            <person name="Hellsten U."/>
            <person name="Wright K.M."/>
            <person name="Jenkins J."/>
            <person name="Shu S."/>
            <person name="Yuan Y."/>
            <person name="Wessler S.R."/>
            <person name="Schmutz J."/>
            <person name="Willis J.H."/>
            <person name="Rokhsar D.S."/>
        </authorList>
    </citation>
    <scope>NUCLEOTIDE SEQUENCE [LARGE SCALE GENOMIC DNA]</scope>
    <source>
        <strain evidence="5">cv. DUN x IM62</strain>
    </source>
</reference>
<feature type="region of interest" description="Disordered" evidence="3">
    <location>
        <begin position="226"/>
        <end position="261"/>
    </location>
</feature>
<proteinExistence type="inferred from homology"/>
<organism evidence="4 5">
    <name type="scientific">Erythranthe guttata</name>
    <name type="common">Yellow monkey flower</name>
    <name type="synonym">Mimulus guttatus</name>
    <dbReference type="NCBI Taxonomy" id="4155"/>
    <lineage>
        <taxon>Eukaryota</taxon>
        <taxon>Viridiplantae</taxon>
        <taxon>Streptophyta</taxon>
        <taxon>Embryophyta</taxon>
        <taxon>Tracheophyta</taxon>
        <taxon>Spermatophyta</taxon>
        <taxon>Magnoliopsida</taxon>
        <taxon>eudicotyledons</taxon>
        <taxon>Gunneridae</taxon>
        <taxon>Pentapetalae</taxon>
        <taxon>asterids</taxon>
        <taxon>lamiids</taxon>
        <taxon>Lamiales</taxon>
        <taxon>Phrymaceae</taxon>
        <taxon>Erythranthe</taxon>
    </lineage>
</organism>
<dbReference type="Proteomes" id="UP000030748">
    <property type="component" value="Unassembled WGS sequence"/>
</dbReference>
<dbReference type="PANTHER" id="PTHR45717:SF15">
    <property type="entry name" value="AGL218WP"/>
    <property type="match status" value="1"/>
</dbReference>
<feature type="compositionally biased region" description="Acidic residues" evidence="3">
    <location>
        <begin position="231"/>
        <end position="244"/>
    </location>
</feature>
<dbReference type="STRING" id="4155.A0A022RT58"/>
<accession>A0A022RT58</accession>